<accession>A0AAW1KFT4</accession>
<evidence type="ECO:0000313" key="2">
    <source>
        <dbReference type="Proteomes" id="UP001458880"/>
    </source>
</evidence>
<evidence type="ECO:0000313" key="1">
    <source>
        <dbReference type="EMBL" id="KAK9716959.1"/>
    </source>
</evidence>
<name>A0AAW1KFT4_POPJA</name>
<gene>
    <name evidence="1" type="ORF">QE152_g24437</name>
</gene>
<proteinExistence type="predicted"/>
<protein>
    <submittedName>
        <fullName evidence="1">Uncharacterized protein</fullName>
    </submittedName>
</protein>
<keyword evidence="2" id="KW-1185">Reference proteome</keyword>
<sequence length="157" mass="17858">MAELNKIKKNATGSGTQDIYTPVWWCFELLTFLRNANATQKSIHSISSIDCPQANCNDVQNQETLILSEEDDTESNELLFERTIQDVNATGAVPLVSEIPTTSRSLLAKKFVWNDGETTQLGMRSYTQQQLFKIWSPQQLHSQYRMIPQENSVNCLK</sequence>
<comment type="caution">
    <text evidence="1">The sequence shown here is derived from an EMBL/GenBank/DDBJ whole genome shotgun (WGS) entry which is preliminary data.</text>
</comment>
<reference evidence="1 2" key="1">
    <citation type="journal article" date="2024" name="BMC Genomics">
        <title>De novo assembly and annotation of Popillia japonica's genome with initial clues to its potential as an invasive pest.</title>
        <authorList>
            <person name="Cucini C."/>
            <person name="Boschi S."/>
            <person name="Funari R."/>
            <person name="Cardaioli E."/>
            <person name="Iannotti N."/>
            <person name="Marturano G."/>
            <person name="Paoli F."/>
            <person name="Bruttini M."/>
            <person name="Carapelli A."/>
            <person name="Frati F."/>
            <person name="Nardi F."/>
        </authorList>
    </citation>
    <scope>NUCLEOTIDE SEQUENCE [LARGE SCALE GENOMIC DNA]</scope>
    <source>
        <strain evidence="1">DMR45628</strain>
    </source>
</reference>
<dbReference type="AlphaFoldDB" id="A0AAW1KFT4"/>
<dbReference type="Proteomes" id="UP001458880">
    <property type="component" value="Unassembled WGS sequence"/>
</dbReference>
<dbReference type="EMBL" id="JASPKY010000249">
    <property type="protein sequence ID" value="KAK9716959.1"/>
    <property type="molecule type" value="Genomic_DNA"/>
</dbReference>
<organism evidence="1 2">
    <name type="scientific">Popillia japonica</name>
    <name type="common">Japanese beetle</name>
    <dbReference type="NCBI Taxonomy" id="7064"/>
    <lineage>
        <taxon>Eukaryota</taxon>
        <taxon>Metazoa</taxon>
        <taxon>Ecdysozoa</taxon>
        <taxon>Arthropoda</taxon>
        <taxon>Hexapoda</taxon>
        <taxon>Insecta</taxon>
        <taxon>Pterygota</taxon>
        <taxon>Neoptera</taxon>
        <taxon>Endopterygota</taxon>
        <taxon>Coleoptera</taxon>
        <taxon>Polyphaga</taxon>
        <taxon>Scarabaeiformia</taxon>
        <taxon>Scarabaeidae</taxon>
        <taxon>Rutelinae</taxon>
        <taxon>Popillia</taxon>
    </lineage>
</organism>